<dbReference type="EMBL" id="VSSQ01071525">
    <property type="protein sequence ID" value="MPN23122.1"/>
    <property type="molecule type" value="Genomic_DNA"/>
</dbReference>
<dbReference type="EC" id="3.-.-.-" evidence="2"/>
<dbReference type="InterPro" id="IPR011650">
    <property type="entry name" value="Peptidase_M20_dimer"/>
</dbReference>
<organism evidence="2">
    <name type="scientific">bioreactor metagenome</name>
    <dbReference type="NCBI Taxonomy" id="1076179"/>
    <lineage>
        <taxon>unclassified sequences</taxon>
        <taxon>metagenomes</taxon>
        <taxon>ecological metagenomes</taxon>
    </lineage>
</organism>
<dbReference type="InterPro" id="IPR002933">
    <property type="entry name" value="Peptidase_M20"/>
</dbReference>
<dbReference type="InterPro" id="IPR036264">
    <property type="entry name" value="Bact_exopeptidase_dim_dom"/>
</dbReference>
<dbReference type="Gene3D" id="3.40.630.10">
    <property type="entry name" value="Zn peptidases"/>
    <property type="match status" value="1"/>
</dbReference>
<dbReference type="PANTHER" id="PTHR11014">
    <property type="entry name" value="PEPTIDASE M20 FAMILY MEMBER"/>
    <property type="match status" value="1"/>
</dbReference>
<name>A0A645GAW9_9ZZZZ</name>
<protein>
    <submittedName>
        <fullName evidence="2">Putative hydrolase YxeP</fullName>
        <ecNumber evidence="2">3.-.-.-</ecNumber>
    </submittedName>
</protein>
<dbReference type="SUPFAM" id="SSF53187">
    <property type="entry name" value="Zn-dependent exopeptidases"/>
    <property type="match status" value="1"/>
</dbReference>
<reference evidence="2" key="1">
    <citation type="submission" date="2019-08" db="EMBL/GenBank/DDBJ databases">
        <authorList>
            <person name="Kucharzyk K."/>
            <person name="Murdoch R.W."/>
            <person name="Higgins S."/>
            <person name="Loffler F."/>
        </authorList>
    </citation>
    <scope>NUCLEOTIDE SEQUENCE</scope>
</reference>
<dbReference type="GO" id="GO:0016787">
    <property type="term" value="F:hydrolase activity"/>
    <property type="evidence" value="ECO:0007669"/>
    <property type="project" value="UniProtKB-KW"/>
</dbReference>
<feature type="domain" description="Peptidase M20 dimerisation" evidence="1">
    <location>
        <begin position="40"/>
        <end position="131"/>
    </location>
</feature>
<proteinExistence type="predicted"/>
<dbReference type="SUPFAM" id="SSF55031">
    <property type="entry name" value="Bacterial exopeptidase dimerisation domain"/>
    <property type="match status" value="1"/>
</dbReference>
<dbReference type="PANTHER" id="PTHR11014:SF63">
    <property type="entry name" value="METALLOPEPTIDASE, PUTATIVE (AFU_ORTHOLOGUE AFUA_6G09600)-RELATED"/>
    <property type="match status" value="1"/>
</dbReference>
<evidence type="ECO:0000313" key="2">
    <source>
        <dbReference type="EMBL" id="MPN23122.1"/>
    </source>
</evidence>
<dbReference type="Pfam" id="PF01546">
    <property type="entry name" value="Peptidase_M20"/>
    <property type="match status" value="1"/>
</dbReference>
<dbReference type="Pfam" id="PF07687">
    <property type="entry name" value="M20_dimer"/>
    <property type="match status" value="1"/>
</dbReference>
<sequence length="244" mass="26621">MEKGVLDGVDAIFGTHVFPTVPLGQAGICEREMMAGVDIFKLKIHGTGGHLSTPHKTRSALYPALEFMNQISVLRTQAVDPFETAIIDTGYFHCGTAENIIPAEAEIIGNVRAYNDELRAEIKRRMEKIVRGLELAFEVTCDYEHHFGYDSLVNDPDMAKLYRTACEEVFGAENVITPQPAMGSEDFAFYLKKVKGAFSWLGVGDGGTGSNGLHSGSFFASEQALLPGMQMMANVALCFLNSEA</sequence>
<accession>A0A645GAW9</accession>
<dbReference type="AlphaFoldDB" id="A0A645GAW9"/>
<dbReference type="NCBIfam" id="TIGR01891">
    <property type="entry name" value="amidohydrolases"/>
    <property type="match status" value="1"/>
</dbReference>
<gene>
    <name evidence="2" type="primary">yxeP_51</name>
    <name evidence="2" type="ORF">SDC9_170508</name>
</gene>
<dbReference type="InterPro" id="IPR017439">
    <property type="entry name" value="Amidohydrolase"/>
</dbReference>
<evidence type="ECO:0000259" key="1">
    <source>
        <dbReference type="Pfam" id="PF07687"/>
    </source>
</evidence>
<dbReference type="Gene3D" id="3.30.70.360">
    <property type="match status" value="1"/>
</dbReference>
<comment type="caution">
    <text evidence="2">The sequence shown here is derived from an EMBL/GenBank/DDBJ whole genome shotgun (WGS) entry which is preliminary data.</text>
</comment>
<keyword evidence="2" id="KW-0378">Hydrolase</keyword>